<evidence type="ECO:0000256" key="1">
    <source>
        <dbReference type="ARBA" id="ARBA00004613"/>
    </source>
</evidence>
<dbReference type="InterPro" id="IPR000070">
    <property type="entry name" value="Pectinesterase_cat"/>
</dbReference>
<dbReference type="GO" id="GO:0030599">
    <property type="term" value="F:pectinesterase activity"/>
    <property type="evidence" value="ECO:0007669"/>
    <property type="project" value="UniProtKB-EC"/>
</dbReference>
<dbReference type="Pfam" id="PF01095">
    <property type="entry name" value="Pectinesterase"/>
    <property type="match status" value="1"/>
</dbReference>
<dbReference type="Gene3D" id="2.160.20.10">
    <property type="entry name" value="Single-stranded right-handed beta-helix, Pectin lyase-like"/>
    <property type="match status" value="1"/>
</dbReference>
<evidence type="ECO:0000256" key="6">
    <source>
        <dbReference type="ARBA" id="ARBA00022729"/>
    </source>
</evidence>
<dbReference type="SUPFAM" id="SSF51126">
    <property type="entry name" value="Pectin lyase-like"/>
    <property type="match status" value="1"/>
</dbReference>
<keyword evidence="7" id="KW-0378">Hydrolase</keyword>
<feature type="chain" id="PRO_5025021075" description="pectinesterase" evidence="10">
    <location>
        <begin position="17"/>
        <end position="327"/>
    </location>
</feature>
<feature type="domain" description="Pectinesterase catalytic" evidence="11">
    <location>
        <begin position="32"/>
        <end position="295"/>
    </location>
</feature>
<comment type="subcellular location">
    <subcellularLocation>
        <location evidence="1">Secreted</location>
    </subcellularLocation>
</comment>
<keyword evidence="5" id="KW-0964">Secreted</keyword>
<evidence type="ECO:0000256" key="4">
    <source>
        <dbReference type="ARBA" id="ARBA00013229"/>
    </source>
</evidence>
<gene>
    <name evidence="12" type="ORF">EYC80_008483</name>
</gene>
<comment type="pathway">
    <text evidence="2">Glycan metabolism; pectin degradation; 2-dehydro-3-deoxy-D-gluconate from pectin: step 1/5.</text>
</comment>
<evidence type="ECO:0000256" key="5">
    <source>
        <dbReference type="ARBA" id="ARBA00022525"/>
    </source>
</evidence>
<dbReference type="GO" id="GO:0042545">
    <property type="term" value="P:cell wall modification"/>
    <property type="evidence" value="ECO:0007669"/>
    <property type="project" value="InterPro"/>
</dbReference>
<comment type="catalytic activity">
    <reaction evidence="9">
        <text>[(1-&gt;4)-alpha-D-galacturonosyl methyl ester](n) + n H2O = [(1-&gt;4)-alpha-D-galacturonosyl](n) + n methanol + n H(+)</text>
        <dbReference type="Rhea" id="RHEA:22380"/>
        <dbReference type="Rhea" id="RHEA-COMP:14570"/>
        <dbReference type="Rhea" id="RHEA-COMP:14573"/>
        <dbReference type="ChEBI" id="CHEBI:15377"/>
        <dbReference type="ChEBI" id="CHEBI:15378"/>
        <dbReference type="ChEBI" id="CHEBI:17790"/>
        <dbReference type="ChEBI" id="CHEBI:140522"/>
        <dbReference type="ChEBI" id="CHEBI:140523"/>
        <dbReference type="EC" id="3.1.1.11"/>
    </reaction>
</comment>
<evidence type="ECO:0000256" key="2">
    <source>
        <dbReference type="ARBA" id="ARBA00005184"/>
    </source>
</evidence>
<evidence type="ECO:0000256" key="8">
    <source>
        <dbReference type="ARBA" id="ARBA00023085"/>
    </source>
</evidence>
<evidence type="ECO:0000313" key="12">
    <source>
        <dbReference type="EMBL" id="KAB8290846.1"/>
    </source>
</evidence>
<dbReference type="InterPro" id="IPR011050">
    <property type="entry name" value="Pectin_lyase_fold/virulence"/>
</dbReference>
<name>A0A5N6JR08_MONLA</name>
<comment type="caution">
    <text evidence="12">The sequence shown here is derived from an EMBL/GenBank/DDBJ whole genome shotgun (WGS) entry which is preliminary data.</text>
</comment>
<feature type="signal peptide" evidence="10">
    <location>
        <begin position="1"/>
        <end position="16"/>
    </location>
</feature>
<reference evidence="12 13" key="1">
    <citation type="submission" date="2019-06" db="EMBL/GenBank/DDBJ databases">
        <title>Genome Sequence of the Brown Rot Fungal Pathogen Monilinia laxa.</title>
        <authorList>
            <person name="De Miccolis Angelini R.M."/>
            <person name="Landi L."/>
            <person name="Abate D."/>
            <person name="Pollastro S."/>
            <person name="Romanazzi G."/>
            <person name="Faretra F."/>
        </authorList>
    </citation>
    <scope>NUCLEOTIDE SEQUENCE [LARGE SCALE GENOMIC DNA]</scope>
    <source>
        <strain evidence="12 13">Mlax316</strain>
    </source>
</reference>
<evidence type="ECO:0000256" key="9">
    <source>
        <dbReference type="ARBA" id="ARBA00047928"/>
    </source>
</evidence>
<evidence type="ECO:0000259" key="11">
    <source>
        <dbReference type="Pfam" id="PF01095"/>
    </source>
</evidence>
<dbReference type="GO" id="GO:0045490">
    <property type="term" value="P:pectin catabolic process"/>
    <property type="evidence" value="ECO:0007669"/>
    <property type="project" value="UniProtKB-UniPathway"/>
</dbReference>
<keyword evidence="6 10" id="KW-0732">Signal</keyword>
<sequence>MRYLLTLSTFVAAVLAAARTSAPSGALTVGSGGKYSTFQKAVNALSKTTTSPQSIFIYSGTYKEQVTIPSLKGKLTVYGYTKDTSSYSDNVVNIIHSSSLLSGAANDEETGTVINLSANTAFYNINIKNTYGKGSQAIALAAYNTDQGYYGVGLYGYQDTLLTQIGNQVYAKCYIEGAVDWIFGQHSVAWFDGSTIAASAPNGCITANGRATSSDPSFYVLNKCTITTSSGSTAGAGSVYLGRPWTEYARVAVQASSLSSVINPAGWSVWSASTANTGDVLFEEHGNSGAGASGTRASFAHSYSTPYTIGELLGSNYKTWVDTSYLS</sequence>
<dbReference type="GO" id="GO:0005576">
    <property type="term" value="C:extracellular region"/>
    <property type="evidence" value="ECO:0007669"/>
    <property type="project" value="UniProtKB-SubCell"/>
</dbReference>
<comment type="similarity">
    <text evidence="3">Belongs to the pectinesterase family.</text>
</comment>
<evidence type="ECO:0000256" key="7">
    <source>
        <dbReference type="ARBA" id="ARBA00022801"/>
    </source>
</evidence>
<evidence type="ECO:0000313" key="13">
    <source>
        <dbReference type="Proteomes" id="UP000326757"/>
    </source>
</evidence>
<dbReference type="FunFam" id="2.160.20.10:FF:000014">
    <property type="entry name" value="Pectinesterase"/>
    <property type="match status" value="1"/>
</dbReference>
<dbReference type="PANTHER" id="PTHR31321">
    <property type="entry name" value="ACYL-COA THIOESTER HYDROLASE YBHC-RELATED"/>
    <property type="match status" value="1"/>
</dbReference>
<dbReference type="UniPathway" id="UPA00545">
    <property type="reaction ID" value="UER00823"/>
</dbReference>
<dbReference type="PANTHER" id="PTHR31321:SF127">
    <property type="entry name" value="PECTINESTERASE"/>
    <property type="match status" value="1"/>
</dbReference>
<dbReference type="EC" id="3.1.1.11" evidence="4"/>
<proteinExistence type="inferred from homology"/>
<evidence type="ECO:0000256" key="10">
    <source>
        <dbReference type="SAM" id="SignalP"/>
    </source>
</evidence>
<evidence type="ECO:0000256" key="3">
    <source>
        <dbReference type="ARBA" id="ARBA00008891"/>
    </source>
</evidence>
<protein>
    <recommendedName>
        <fullName evidence="4">pectinesterase</fullName>
        <ecNumber evidence="4">3.1.1.11</ecNumber>
    </recommendedName>
</protein>
<keyword evidence="13" id="KW-1185">Reference proteome</keyword>
<accession>A0A5N6JR08</accession>
<dbReference type="InterPro" id="IPR012334">
    <property type="entry name" value="Pectin_lyas_fold"/>
</dbReference>
<dbReference type="AlphaFoldDB" id="A0A5N6JR08"/>
<organism evidence="12 13">
    <name type="scientific">Monilinia laxa</name>
    <name type="common">Brown rot fungus</name>
    <name type="synonym">Sclerotinia laxa</name>
    <dbReference type="NCBI Taxonomy" id="61186"/>
    <lineage>
        <taxon>Eukaryota</taxon>
        <taxon>Fungi</taxon>
        <taxon>Dikarya</taxon>
        <taxon>Ascomycota</taxon>
        <taxon>Pezizomycotina</taxon>
        <taxon>Leotiomycetes</taxon>
        <taxon>Helotiales</taxon>
        <taxon>Sclerotiniaceae</taxon>
        <taxon>Monilinia</taxon>
    </lineage>
</organism>
<dbReference type="EMBL" id="VIGI01000016">
    <property type="protein sequence ID" value="KAB8290846.1"/>
    <property type="molecule type" value="Genomic_DNA"/>
</dbReference>
<keyword evidence="8" id="KW-0063">Aspartyl esterase</keyword>
<dbReference type="OrthoDB" id="2019149at2759"/>
<dbReference type="Proteomes" id="UP000326757">
    <property type="component" value="Unassembled WGS sequence"/>
</dbReference>